<accession>A0A0X3NNW8</accession>
<evidence type="ECO:0000313" key="2">
    <source>
        <dbReference type="EMBL" id="JAP57533.1"/>
    </source>
</evidence>
<reference evidence="1" key="1">
    <citation type="submission" date="2016-01" db="EMBL/GenBank/DDBJ databases">
        <title>Reference transcriptome for the parasite Schistocephalus solidus: insights into the molecular evolution of parasitism.</title>
        <authorList>
            <person name="Hebert F.O."/>
            <person name="Grambauer S."/>
            <person name="Barber I."/>
            <person name="Landry C.R."/>
            <person name="Aubin-Horth N."/>
        </authorList>
    </citation>
    <scope>NUCLEOTIDE SEQUENCE</scope>
</reference>
<name>A0A0X3NNW8_SCHSO</name>
<gene>
    <name evidence="1" type="primary">POL2</name>
    <name evidence="2" type="synonym">POL3</name>
    <name evidence="1" type="ORF">TR87067</name>
</gene>
<dbReference type="EMBL" id="GEEE01005692">
    <property type="protein sequence ID" value="JAP57533.1"/>
    <property type="molecule type" value="Transcribed_RNA"/>
</dbReference>
<evidence type="ECO:0000313" key="1">
    <source>
        <dbReference type="EMBL" id="JAP39257.1"/>
    </source>
</evidence>
<dbReference type="EMBL" id="GEEE01023968">
    <property type="protein sequence ID" value="JAP39257.1"/>
    <property type="molecule type" value="Transcribed_RNA"/>
</dbReference>
<dbReference type="AlphaFoldDB" id="A0A0X3NNW8"/>
<organism evidence="1">
    <name type="scientific">Schistocephalus solidus</name>
    <name type="common">Tapeworm</name>
    <dbReference type="NCBI Taxonomy" id="70667"/>
    <lineage>
        <taxon>Eukaryota</taxon>
        <taxon>Metazoa</taxon>
        <taxon>Spiralia</taxon>
        <taxon>Lophotrochozoa</taxon>
        <taxon>Platyhelminthes</taxon>
        <taxon>Cestoda</taxon>
        <taxon>Eucestoda</taxon>
        <taxon>Diphyllobothriidea</taxon>
        <taxon>Diphyllobothriidae</taxon>
        <taxon>Schistocephalus</taxon>
    </lineage>
</organism>
<protein>
    <submittedName>
        <fullName evidence="2">Retrovirus-related Pol polyprotein from transposon 17.6</fullName>
    </submittedName>
    <submittedName>
        <fullName evidence="1">Retrovirus-related Pol polyprotein from transposon 297</fullName>
    </submittedName>
</protein>
<sequence>MAAFLMPKSTADHCLALYLQKLKPQHCATRTDSSTVDFDYVHLIVHNRVLRWIIVRMIFLLIYPTLCSTPPTWARCQDRAKKTGYRGRGVGAQNHTLWSNTNRNTTTQGRGGWIPDEWWEWQERGCAWGIIAVDIAVISAVMEAYVTE</sequence>
<proteinExistence type="predicted"/>